<dbReference type="AlphaFoldDB" id="A0A4S5CGT8"/>
<dbReference type="EMBL" id="SSUX01000011">
    <property type="protein sequence ID" value="THJ43691.1"/>
    <property type="molecule type" value="Genomic_DNA"/>
</dbReference>
<dbReference type="Proteomes" id="UP000309618">
    <property type="component" value="Unassembled WGS sequence"/>
</dbReference>
<comment type="caution">
    <text evidence="1">The sequence shown here is derived from an EMBL/GenBank/DDBJ whole genome shotgun (WGS) entry which is preliminary data.</text>
</comment>
<dbReference type="InterPro" id="IPR036465">
    <property type="entry name" value="vWFA_dom_sf"/>
</dbReference>
<organism evidence="1 2">
    <name type="scientific">Aeromonas veronii</name>
    <dbReference type="NCBI Taxonomy" id="654"/>
    <lineage>
        <taxon>Bacteria</taxon>
        <taxon>Pseudomonadati</taxon>
        <taxon>Pseudomonadota</taxon>
        <taxon>Gammaproteobacteria</taxon>
        <taxon>Aeromonadales</taxon>
        <taxon>Aeromonadaceae</taxon>
        <taxon>Aeromonas</taxon>
    </lineage>
</organism>
<evidence type="ECO:0008006" key="3">
    <source>
        <dbReference type="Google" id="ProtNLM"/>
    </source>
</evidence>
<gene>
    <name evidence="1" type="ORF">E8Q35_15415</name>
</gene>
<reference evidence="1 2" key="1">
    <citation type="submission" date="2019-04" db="EMBL/GenBank/DDBJ databases">
        <title>Comparative genomics of Aeromonas veronii strains pathogenic to fish.</title>
        <authorList>
            <person name="Cascarano M.C."/>
            <person name="Smyrli M."/>
            <person name="Katharios P."/>
        </authorList>
    </citation>
    <scope>NUCLEOTIDE SEQUENCE [LARGE SCALE GENOMIC DNA]</scope>
    <source>
        <strain evidence="1 2">XU1</strain>
    </source>
</reference>
<evidence type="ECO:0000313" key="1">
    <source>
        <dbReference type="EMBL" id="THJ43691.1"/>
    </source>
</evidence>
<evidence type="ECO:0000313" key="2">
    <source>
        <dbReference type="Proteomes" id="UP000309618"/>
    </source>
</evidence>
<sequence>MKAVIKALEDAGLHHVKDALKLPDSDDDARIKMAEDKAIAQLGEDLQALNKQRQELASNGGASGPSEGYAKEYLQMRNRSQKTYKSALRELYLGDGSVDVMSCDDVPAPIYYVDPTSIGFAEPLYLDSLIPAKKEHGVLINIVDSSGSMGKFEIGQALSELHQQLQQAEDENGVSKVYFWSADTELRGDPIEVTQDNVEKLCNEMPIFGRGGTDITVPIKQAIAWSHEHEVRIDGILYISDLDVAPPKRSQLPESLPPIVILGAGTNANFLQQQLSKWQAGCKGFAEVSLACEEQEIDFAKLSEELGCDDYSAKTEGYGNYTPRHP</sequence>
<dbReference type="SUPFAM" id="SSF53300">
    <property type="entry name" value="vWA-like"/>
    <property type="match status" value="1"/>
</dbReference>
<proteinExistence type="predicted"/>
<accession>A0A4S5CGT8</accession>
<protein>
    <recommendedName>
        <fullName evidence="3">VWA domain-containing protein</fullName>
    </recommendedName>
</protein>
<name>A0A4S5CGT8_AERVE</name>